<dbReference type="GO" id="GO:0016567">
    <property type="term" value="P:protein ubiquitination"/>
    <property type="evidence" value="ECO:0007669"/>
    <property type="project" value="UniProtKB-UniPathway"/>
</dbReference>
<evidence type="ECO:0000256" key="13">
    <source>
        <dbReference type="PROSITE-ProRule" id="PRU00175"/>
    </source>
</evidence>
<accession>A0A2K1ISD2</accession>
<protein>
    <recommendedName>
        <fullName evidence="4">RING-type E3 ubiquitin transferase</fullName>
        <ecNumber evidence="4">2.3.2.27</ecNumber>
    </recommendedName>
</protein>
<dbReference type="EC" id="2.3.2.27" evidence="4"/>
<feature type="region of interest" description="Disordered" evidence="14">
    <location>
        <begin position="181"/>
        <end position="224"/>
    </location>
</feature>
<dbReference type="GeneID" id="112274543"/>
<dbReference type="RefSeq" id="XP_024359958.1">
    <property type="nucleotide sequence ID" value="XM_024504190.2"/>
</dbReference>
<dbReference type="InterPro" id="IPR001841">
    <property type="entry name" value="Znf_RING"/>
</dbReference>
<evidence type="ECO:0000256" key="7">
    <source>
        <dbReference type="ARBA" id="ARBA00022723"/>
    </source>
</evidence>
<keyword evidence="19" id="KW-1185">Reference proteome</keyword>
<dbReference type="GO" id="GO:0061630">
    <property type="term" value="F:ubiquitin protein ligase activity"/>
    <property type="evidence" value="ECO:0007669"/>
    <property type="project" value="UniProtKB-EC"/>
</dbReference>
<keyword evidence="5" id="KW-0808">Transferase</keyword>
<comment type="subcellular location">
    <subcellularLocation>
        <location evidence="2">Membrane</location>
        <topology evidence="2">Single-pass membrane protein</topology>
    </subcellularLocation>
</comment>
<evidence type="ECO:0000256" key="15">
    <source>
        <dbReference type="SAM" id="Phobius"/>
    </source>
</evidence>
<dbReference type="InterPro" id="IPR044602">
    <property type="entry name" value="ATL10/ATL72-79-like"/>
</dbReference>
<evidence type="ECO:0000313" key="18">
    <source>
        <dbReference type="EnsemblPlants" id="PAC:32916709.CDS.1"/>
    </source>
</evidence>
<reference evidence="18" key="3">
    <citation type="submission" date="2020-12" db="UniProtKB">
        <authorList>
            <consortium name="EnsemblPlants"/>
        </authorList>
    </citation>
    <scope>IDENTIFICATION</scope>
</reference>
<dbReference type="Gramene" id="Pp3c21_17280V3.1">
    <property type="protein sequence ID" value="PAC:32916709.CDS.1"/>
    <property type="gene ID" value="Pp3c21_17280"/>
</dbReference>
<dbReference type="SMART" id="SM00184">
    <property type="entry name" value="RING"/>
    <property type="match status" value="1"/>
</dbReference>
<sequence length="224" mass="24506">MTAGLRRLDVHFDFSRVTINVQNATTFPQSPTSHPPSHDHSGPEQSSYFARSLNSSVVVVMGVLLFALIAAAFINTIARCLLRRRQTQPSDDHNEREKGLDKSVIEALPVVAYSPDSIKSSFDPSGENDCVVCLSGFVEGEKVRLLPHCKHGFHLVCIDTWLLSHTTCPVCRRSVHPAETCSESDTDASLTPPTLEISSRSGNARNANTDVEIVEPSAHQRVTS</sequence>
<dbReference type="GO" id="GO:0008270">
    <property type="term" value="F:zinc ion binding"/>
    <property type="evidence" value="ECO:0007669"/>
    <property type="project" value="UniProtKB-KW"/>
</dbReference>
<dbReference type="PANTHER" id="PTHR46905">
    <property type="entry name" value="RING-H2 FINGER PROTEIN ATL78"/>
    <property type="match status" value="1"/>
</dbReference>
<evidence type="ECO:0000313" key="19">
    <source>
        <dbReference type="Proteomes" id="UP000006727"/>
    </source>
</evidence>
<feature type="compositionally biased region" description="Polar residues" evidence="14">
    <location>
        <begin position="181"/>
        <end position="209"/>
    </location>
</feature>
<keyword evidence="10 15" id="KW-1133">Transmembrane helix</keyword>
<keyword evidence="7" id="KW-0479">Metal-binding</keyword>
<dbReference type="STRING" id="3218.A0A2K1ISD2"/>
<evidence type="ECO:0000256" key="5">
    <source>
        <dbReference type="ARBA" id="ARBA00022679"/>
    </source>
</evidence>
<dbReference type="SUPFAM" id="SSF57850">
    <property type="entry name" value="RING/U-box"/>
    <property type="match status" value="1"/>
</dbReference>
<name>A0A2K1ISD2_PHYPA</name>
<proteinExistence type="inferred from homology"/>
<comment type="similarity">
    <text evidence="12">Belongs to the RING-type zinc finger family. ATL subfamily.</text>
</comment>
<dbReference type="EMBL" id="ABEU02000021">
    <property type="protein sequence ID" value="PNR32185.1"/>
    <property type="molecule type" value="Genomic_DNA"/>
</dbReference>
<dbReference type="Pfam" id="PF13639">
    <property type="entry name" value="zf-RING_2"/>
    <property type="match status" value="1"/>
</dbReference>
<keyword evidence="13" id="KW-0863">Zinc-finger</keyword>
<evidence type="ECO:0000256" key="1">
    <source>
        <dbReference type="ARBA" id="ARBA00000900"/>
    </source>
</evidence>
<evidence type="ECO:0000256" key="10">
    <source>
        <dbReference type="ARBA" id="ARBA00022989"/>
    </source>
</evidence>
<dbReference type="AlphaFoldDB" id="A0A2K1ISD2"/>
<dbReference type="OMA" id="CACRRRH"/>
<evidence type="ECO:0000256" key="6">
    <source>
        <dbReference type="ARBA" id="ARBA00022692"/>
    </source>
</evidence>
<dbReference type="RefSeq" id="XP_024359959.1">
    <property type="nucleotide sequence ID" value="XM_024504191.2"/>
</dbReference>
<dbReference type="PANTHER" id="PTHR46905:SF7">
    <property type="entry name" value="RING-H2 FINGER PROTEIN ATL78"/>
    <property type="match status" value="1"/>
</dbReference>
<feature type="transmembrane region" description="Helical" evidence="15">
    <location>
        <begin position="57"/>
        <end position="78"/>
    </location>
</feature>
<evidence type="ECO:0000256" key="9">
    <source>
        <dbReference type="ARBA" id="ARBA00022833"/>
    </source>
</evidence>
<gene>
    <name evidence="18" type="primary">LOC112274543</name>
    <name evidence="17" type="ORF">PHYPA_026311</name>
</gene>
<evidence type="ECO:0000259" key="16">
    <source>
        <dbReference type="PROSITE" id="PS50089"/>
    </source>
</evidence>
<dbReference type="CDD" id="cd16461">
    <property type="entry name" value="RING-H2_EL5-like"/>
    <property type="match status" value="1"/>
</dbReference>
<comment type="catalytic activity">
    <reaction evidence="1">
        <text>S-ubiquitinyl-[E2 ubiquitin-conjugating enzyme]-L-cysteine + [acceptor protein]-L-lysine = [E2 ubiquitin-conjugating enzyme]-L-cysteine + N(6)-ubiquitinyl-[acceptor protein]-L-lysine.</text>
        <dbReference type="EC" id="2.3.2.27"/>
    </reaction>
</comment>
<evidence type="ECO:0000256" key="8">
    <source>
        <dbReference type="ARBA" id="ARBA00022786"/>
    </source>
</evidence>
<evidence type="ECO:0000256" key="4">
    <source>
        <dbReference type="ARBA" id="ARBA00012483"/>
    </source>
</evidence>
<keyword evidence="6 15" id="KW-0812">Transmembrane</keyword>
<evidence type="ECO:0000256" key="3">
    <source>
        <dbReference type="ARBA" id="ARBA00004906"/>
    </source>
</evidence>
<dbReference type="Gramene" id="Pp3c21_17280V3.2">
    <property type="protein sequence ID" value="PAC:32916710.CDS.1"/>
    <property type="gene ID" value="Pp3c21_17280"/>
</dbReference>
<dbReference type="EnsemblPlants" id="Pp3c21_17280V3.2">
    <property type="protein sequence ID" value="PAC:32916710.CDS.1"/>
    <property type="gene ID" value="Pp3c21_17280"/>
</dbReference>
<comment type="pathway">
    <text evidence="3">Protein modification; protein ubiquitination.</text>
</comment>
<dbReference type="EnsemblPlants" id="Pp3c21_17280V3.1">
    <property type="protein sequence ID" value="PAC:32916709.CDS.1"/>
    <property type="gene ID" value="Pp3c21_17280"/>
</dbReference>
<dbReference type="GO" id="GO:0016020">
    <property type="term" value="C:membrane"/>
    <property type="evidence" value="ECO:0007669"/>
    <property type="project" value="UniProtKB-SubCell"/>
</dbReference>
<reference evidence="17 19" key="2">
    <citation type="journal article" date="2018" name="Plant J.">
        <title>The Physcomitrella patens chromosome-scale assembly reveals moss genome structure and evolution.</title>
        <authorList>
            <person name="Lang D."/>
            <person name="Ullrich K.K."/>
            <person name="Murat F."/>
            <person name="Fuchs J."/>
            <person name="Jenkins J."/>
            <person name="Haas F.B."/>
            <person name="Piednoel M."/>
            <person name="Gundlach H."/>
            <person name="Van Bel M."/>
            <person name="Meyberg R."/>
            <person name="Vives C."/>
            <person name="Morata J."/>
            <person name="Symeonidi A."/>
            <person name="Hiss M."/>
            <person name="Muchero W."/>
            <person name="Kamisugi Y."/>
            <person name="Saleh O."/>
            <person name="Blanc G."/>
            <person name="Decker E.L."/>
            <person name="van Gessel N."/>
            <person name="Grimwood J."/>
            <person name="Hayes R.D."/>
            <person name="Graham S.W."/>
            <person name="Gunter L.E."/>
            <person name="McDaniel S.F."/>
            <person name="Hoernstein S.N.W."/>
            <person name="Larsson A."/>
            <person name="Li F.W."/>
            <person name="Perroud P.F."/>
            <person name="Phillips J."/>
            <person name="Ranjan P."/>
            <person name="Rokshar D.S."/>
            <person name="Rothfels C.J."/>
            <person name="Schneider L."/>
            <person name="Shu S."/>
            <person name="Stevenson D.W."/>
            <person name="Thummler F."/>
            <person name="Tillich M."/>
            <person name="Villarreal Aguilar J.C."/>
            <person name="Widiez T."/>
            <person name="Wong G.K."/>
            <person name="Wymore A."/>
            <person name="Zhang Y."/>
            <person name="Zimmer A.D."/>
            <person name="Quatrano R.S."/>
            <person name="Mayer K.F.X."/>
            <person name="Goodstein D."/>
            <person name="Casacuberta J.M."/>
            <person name="Vandepoele K."/>
            <person name="Reski R."/>
            <person name="Cuming A.C."/>
            <person name="Tuskan G.A."/>
            <person name="Maumus F."/>
            <person name="Salse J."/>
            <person name="Schmutz J."/>
            <person name="Rensing S.A."/>
        </authorList>
    </citation>
    <scope>NUCLEOTIDE SEQUENCE [LARGE SCALE GENOMIC DNA]</scope>
    <source>
        <strain evidence="18 19">cv. Gransden 2004</strain>
    </source>
</reference>
<dbReference type="InterPro" id="IPR013083">
    <property type="entry name" value="Znf_RING/FYVE/PHD"/>
</dbReference>
<evidence type="ECO:0000256" key="14">
    <source>
        <dbReference type="SAM" id="MobiDB-lite"/>
    </source>
</evidence>
<feature type="domain" description="RING-type" evidence="16">
    <location>
        <begin position="130"/>
        <end position="172"/>
    </location>
</feature>
<evidence type="ECO:0000313" key="17">
    <source>
        <dbReference type="EMBL" id="PNR32185.1"/>
    </source>
</evidence>
<dbReference type="UniPathway" id="UPA00143"/>
<keyword evidence="9" id="KW-0862">Zinc</keyword>
<dbReference type="FunFam" id="3.30.40.10:FF:000187">
    <property type="entry name" value="E3 ubiquitin-protein ligase ATL6"/>
    <property type="match status" value="1"/>
</dbReference>
<evidence type="ECO:0000256" key="2">
    <source>
        <dbReference type="ARBA" id="ARBA00004167"/>
    </source>
</evidence>
<dbReference type="OrthoDB" id="8062037at2759"/>
<evidence type="ECO:0000256" key="12">
    <source>
        <dbReference type="ARBA" id="ARBA00024209"/>
    </source>
</evidence>
<keyword evidence="11 15" id="KW-0472">Membrane</keyword>
<reference evidence="17 19" key="1">
    <citation type="journal article" date="2008" name="Science">
        <title>The Physcomitrella genome reveals evolutionary insights into the conquest of land by plants.</title>
        <authorList>
            <person name="Rensing S."/>
            <person name="Lang D."/>
            <person name="Zimmer A."/>
            <person name="Terry A."/>
            <person name="Salamov A."/>
            <person name="Shapiro H."/>
            <person name="Nishiyama T."/>
            <person name="Perroud P.-F."/>
            <person name="Lindquist E."/>
            <person name="Kamisugi Y."/>
            <person name="Tanahashi T."/>
            <person name="Sakakibara K."/>
            <person name="Fujita T."/>
            <person name="Oishi K."/>
            <person name="Shin-I T."/>
            <person name="Kuroki Y."/>
            <person name="Toyoda A."/>
            <person name="Suzuki Y."/>
            <person name="Hashimoto A."/>
            <person name="Yamaguchi K."/>
            <person name="Sugano A."/>
            <person name="Kohara Y."/>
            <person name="Fujiyama A."/>
            <person name="Anterola A."/>
            <person name="Aoki S."/>
            <person name="Ashton N."/>
            <person name="Barbazuk W.B."/>
            <person name="Barker E."/>
            <person name="Bennetzen J."/>
            <person name="Bezanilla M."/>
            <person name="Blankenship R."/>
            <person name="Cho S.H."/>
            <person name="Dutcher S."/>
            <person name="Estelle M."/>
            <person name="Fawcett J.A."/>
            <person name="Gundlach H."/>
            <person name="Hanada K."/>
            <person name="Heyl A."/>
            <person name="Hicks K.A."/>
            <person name="Hugh J."/>
            <person name="Lohr M."/>
            <person name="Mayer K."/>
            <person name="Melkozernov A."/>
            <person name="Murata T."/>
            <person name="Nelson D."/>
            <person name="Pils B."/>
            <person name="Prigge M."/>
            <person name="Reiss B."/>
            <person name="Renner T."/>
            <person name="Rombauts S."/>
            <person name="Rushton P."/>
            <person name="Sanderfoot A."/>
            <person name="Schween G."/>
            <person name="Shiu S.-H."/>
            <person name="Stueber K."/>
            <person name="Theodoulou F.L."/>
            <person name="Tu H."/>
            <person name="Van de Peer Y."/>
            <person name="Verrier P.J."/>
            <person name="Waters E."/>
            <person name="Wood A."/>
            <person name="Yang L."/>
            <person name="Cove D."/>
            <person name="Cuming A."/>
            <person name="Hasebe M."/>
            <person name="Lucas S."/>
            <person name="Mishler D.B."/>
            <person name="Reski R."/>
            <person name="Grigoriev I."/>
            <person name="Quatrano R.S."/>
            <person name="Boore J.L."/>
        </authorList>
    </citation>
    <scope>NUCLEOTIDE SEQUENCE [LARGE SCALE GENOMIC DNA]</scope>
    <source>
        <strain evidence="18 19">cv. Gransden 2004</strain>
    </source>
</reference>
<organism evidence="17">
    <name type="scientific">Physcomitrium patens</name>
    <name type="common">Spreading-leaved earth moss</name>
    <name type="synonym">Physcomitrella patens</name>
    <dbReference type="NCBI Taxonomy" id="3218"/>
    <lineage>
        <taxon>Eukaryota</taxon>
        <taxon>Viridiplantae</taxon>
        <taxon>Streptophyta</taxon>
        <taxon>Embryophyta</taxon>
        <taxon>Bryophyta</taxon>
        <taxon>Bryophytina</taxon>
        <taxon>Bryopsida</taxon>
        <taxon>Funariidae</taxon>
        <taxon>Funariales</taxon>
        <taxon>Funariaceae</taxon>
        <taxon>Physcomitrium</taxon>
    </lineage>
</organism>
<dbReference type="RefSeq" id="XP_024359960.1">
    <property type="nucleotide sequence ID" value="XM_024504192.2"/>
</dbReference>
<dbReference type="PROSITE" id="PS50089">
    <property type="entry name" value="ZF_RING_2"/>
    <property type="match status" value="1"/>
</dbReference>
<feature type="region of interest" description="Disordered" evidence="14">
    <location>
        <begin position="25"/>
        <end position="46"/>
    </location>
</feature>
<dbReference type="Gene3D" id="3.30.40.10">
    <property type="entry name" value="Zinc/RING finger domain, C3HC4 (zinc finger)"/>
    <property type="match status" value="1"/>
</dbReference>
<dbReference type="PaxDb" id="3218-PP1S85_173V6.1"/>
<keyword evidence="8" id="KW-0833">Ubl conjugation pathway</keyword>
<dbReference type="Proteomes" id="UP000006727">
    <property type="component" value="Chromosome 21"/>
</dbReference>
<evidence type="ECO:0000256" key="11">
    <source>
        <dbReference type="ARBA" id="ARBA00023136"/>
    </source>
</evidence>